<evidence type="ECO:0000313" key="4">
    <source>
        <dbReference type="Proteomes" id="UP001183794"/>
    </source>
</evidence>
<gene>
    <name evidence="3" type="ORF">J2S62_001017</name>
</gene>
<dbReference type="Proteomes" id="UP001183794">
    <property type="component" value="Unassembled WGS sequence"/>
</dbReference>
<keyword evidence="2" id="KW-0732">Signal</keyword>
<name>A0ABU2AZI4_9MICC</name>
<dbReference type="EMBL" id="JAVDYJ010000001">
    <property type="protein sequence ID" value="MDR7346760.1"/>
    <property type="molecule type" value="Genomic_DNA"/>
</dbReference>
<dbReference type="RefSeq" id="WP_310172106.1">
    <property type="nucleotide sequence ID" value="NZ_BAABHE010000002.1"/>
</dbReference>
<evidence type="ECO:0000256" key="2">
    <source>
        <dbReference type="SAM" id="SignalP"/>
    </source>
</evidence>
<evidence type="ECO:0000256" key="1">
    <source>
        <dbReference type="SAM" id="MobiDB-lite"/>
    </source>
</evidence>
<dbReference type="PROSITE" id="PS51257">
    <property type="entry name" value="PROKAR_LIPOPROTEIN"/>
    <property type="match status" value="1"/>
</dbReference>
<comment type="caution">
    <text evidence="3">The sequence shown here is derived from an EMBL/GenBank/DDBJ whole genome shotgun (WGS) entry which is preliminary data.</text>
</comment>
<evidence type="ECO:0000313" key="3">
    <source>
        <dbReference type="EMBL" id="MDR7346760.1"/>
    </source>
</evidence>
<reference evidence="3 4" key="1">
    <citation type="submission" date="2023-07" db="EMBL/GenBank/DDBJ databases">
        <title>Sequencing the genomes of 1000 actinobacteria strains.</title>
        <authorList>
            <person name="Klenk H.-P."/>
        </authorList>
    </citation>
    <scope>NUCLEOTIDE SEQUENCE [LARGE SCALE GENOMIC DNA]</scope>
    <source>
        <strain evidence="3 4">DSM 22966</strain>
    </source>
</reference>
<organism evidence="3 4">
    <name type="scientific">Enteractinococcus fodinae</name>
    <dbReference type="NCBI Taxonomy" id="684663"/>
    <lineage>
        <taxon>Bacteria</taxon>
        <taxon>Bacillati</taxon>
        <taxon>Actinomycetota</taxon>
        <taxon>Actinomycetes</taxon>
        <taxon>Micrococcales</taxon>
        <taxon>Micrococcaceae</taxon>
    </lineage>
</organism>
<sequence length="219" mass="23669">MTLTRPLGVSVLLAAATLTGCATADSAKDDASQAHAERLKEDAATKKQLETLEALEKPSASAESPGDQELAAITDPEEAKAVALQNGRPEAAWDKYCVAWDVNDPEHGGTGLAREVAQIWLDTHDAECPDAIVHPHYYAQSFADGEPGEIVVTLEQAALDDYFVNPNSDKGLQQFGFHIFEAALEEHSELEAVTVKDEETTRAFTATPDQFERGILDAY</sequence>
<accession>A0ABU2AZI4</accession>
<feature type="compositionally biased region" description="Basic and acidic residues" evidence="1">
    <location>
        <begin position="26"/>
        <end position="45"/>
    </location>
</feature>
<feature type="chain" id="PRO_5045724771" evidence="2">
    <location>
        <begin position="25"/>
        <end position="219"/>
    </location>
</feature>
<keyword evidence="4" id="KW-1185">Reference proteome</keyword>
<protein>
    <submittedName>
        <fullName evidence="3">Small secreted protein</fullName>
    </submittedName>
</protein>
<feature type="signal peptide" evidence="2">
    <location>
        <begin position="1"/>
        <end position="24"/>
    </location>
</feature>
<proteinExistence type="predicted"/>
<feature type="region of interest" description="Disordered" evidence="1">
    <location>
        <begin position="25"/>
        <end position="45"/>
    </location>
</feature>